<dbReference type="AlphaFoldDB" id="A0A1S6HWA2"/>
<proteinExistence type="predicted"/>
<dbReference type="KEGG" id="spsw:Sps_04696"/>
<keyword evidence="3" id="KW-1185">Reference proteome</keyword>
<feature type="transmembrane region" description="Helical" evidence="1">
    <location>
        <begin position="21"/>
        <end position="44"/>
    </location>
</feature>
<dbReference type="STRING" id="225848.Sps_04696"/>
<keyword evidence="1" id="KW-1133">Transmembrane helix</keyword>
<evidence type="ECO:0000313" key="2">
    <source>
        <dbReference type="EMBL" id="AQS39779.1"/>
    </source>
</evidence>
<gene>
    <name evidence="2" type="ORF">Sps_04696</name>
</gene>
<organism evidence="2 3">
    <name type="scientific">Shewanella psychrophila</name>
    <dbReference type="NCBI Taxonomy" id="225848"/>
    <lineage>
        <taxon>Bacteria</taxon>
        <taxon>Pseudomonadati</taxon>
        <taxon>Pseudomonadota</taxon>
        <taxon>Gammaproteobacteria</taxon>
        <taxon>Alteromonadales</taxon>
        <taxon>Shewanellaceae</taxon>
        <taxon>Shewanella</taxon>
    </lineage>
</organism>
<dbReference type="RefSeq" id="WP_077754622.1">
    <property type="nucleotide sequence ID" value="NZ_CP014782.1"/>
</dbReference>
<evidence type="ECO:0000313" key="3">
    <source>
        <dbReference type="Proteomes" id="UP000189545"/>
    </source>
</evidence>
<protein>
    <submittedName>
        <fullName evidence="2">Uncharacterized protein</fullName>
    </submittedName>
</protein>
<dbReference type="OrthoDB" id="9940829at2"/>
<name>A0A1S6HWA2_9GAMM</name>
<reference evidence="2 3" key="1">
    <citation type="submission" date="2016-03" db="EMBL/GenBank/DDBJ databases">
        <title>Complete genome sequence of Shewanella psychrophila WP2, a deep sea bacterium isolated from west Pacific sediment.</title>
        <authorList>
            <person name="Xu G."/>
            <person name="Jian H."/>
        </authorList>
    </citation>
    <scope>NUCLEOTIDE SEQUENCE [LARGE SCALE GENOMIC DNA]</scope>
    <source>
        <strain evidence="2 3">WP2</strain>
    </source>
</reference>
<dbReference type="Proteomes" id="UP000189545">
    <property type="component" value="Chromosome"/>
</dbReference>
<accession>A0A1S6HWA2</accession>
<evidence type="ECO:0000256" key="1">
    <source>
        <dbReference type="SAM" id="Phobius"/>
    </source>
</evidence>
<dbReference type="EMBL" id="CP014782">
    <property type="protein sequence ID" value="AQS39779.1"/>
    <property type="molecule type" value="Genomic_DNA"/>
</dbReference>
<sequence length="103" mass="11552">MKNSDRTRKAQEVHAEQLLKLSTSLMTAFFVVILIVPISSVVAASFNNLPDTNPIDFFFKLFGSWYAAVFILAELGLLYIVGKTRDNALSIYDELYPDEASET</sequence>
<keyword evidence="1" id="KW-0812">Transmembrane</keyword>
<feature type="transmembrane region" description="Helical" evidence="1">
    <location>
        <begin position="64"/>
        <end position="82"/>
    </location>
</feature>
<keyword evidence="1" id="KW-0472">Membrane</keyword>